<keyword evidence="8" id="KW-1185">Reference proteome</keyword>
<dbReference type="GO" id="GO:0005886">
    <property type="term" value="C:plasma membrane"/>
    <property type="evidence" value="ECO:0007669"/>
    <property type="project" value="TreeGrafter"/>
</dbReference>
<dbReference type="AlphaFoldDB" id="A0A433X1D5"/>
<dbReference type="OrthoDB" id="9812661at2"/>
<evidence type="ECO:0000313" key="8">
    <source>
        <dbReference type="Proteomes" id="UP000272464"/>
    </source>
</evidence>
<dbReference type="InterPro" id="IPR018365">
    <property type="entry name" value="Cell_cycle_FtsW-rel_CS"/>
</dbReference>
<dbReference type="GO" id="GO:0015648">
    <property type="term" value="F:lipid-linked peptidoglycan transporter activity"/>
    <property type="evidence" value="ECO:0007669"/>
    <property type="project" value="TreeGrafter"/>
</dbReference>
<accession>A0A433X1D5</accession>
<dbReference type="PANTHER" id="PTHR30474:SF1">
    <property type="entry name" value="PEPTIDOGLYCAN GLYCOSYLTRANSFERASE MRDB"/>
    <property type="match status" value="1"/>
</dbReference>
<evidence type="ECO:0000256" key="4">
    <source>
        <dbReference type="ARBA" id="ARBA00022989"/>
    </source>
</evidence>
<keyword evidence="2 6" id="KW-0812">Transmembrane</keyword>
<dbReference type="Proteomes" id="UP000272464">
    <property type="component" value="Unassembled WGS sequence"/>
</dbReference>
<dbReference type="RefSeq" id="WP_127201013.1">
    <property type="nucleotide sequence ID" value="NZ_RZNX01000015.1"/>
</dbReference>
<feature type="transmembrane region" description="Helical" evidence="6">
    <location>
        <begin position="285"/>
        <end position="305"/>
    </location>
</feature>
<dbReference type="EMBL" id="RZNX01000015">
    <property type="protein sequence ID" value="RUT27807.1"/>
    <property type="molecule type" value="Genomic_DNA"/>
</dbReference>
<evidence type="ECO:0000313" key="7">
    <source>
        <dbReference type="EMBL" id="RUT27807.1"/>
    </source>
</evidence>
<dbReference type="PROSITE" id="PS00428">
    <property type="entry name" value="FTSW_RODA_SPOVE"/>
    <property type="match status" value="1"/>
</dbReference>
<feature type="transmembrane region" description="Helical" evidence="6">
    <location>
        <begin position="109"/>
        <end position="126"/>
    </location>
</feature>
<evidence type="ECO:0000256" key="1">
    <source>
        <dbReference type="ARBA" id="ARBA00004141"/>
    </source>
</evidence>
<comment type="caution">
    <text evidence="7">The sequence shown here is derived from an EMBL/GenBank/DDBJ whole genome shotgun (WGS) entry which is preliminary data.</text>
</comment>
<feature type="transmembrane region" description="Helical" evidence="6">
    <location>
        <begin position="351"/>
        <end position="375"/>
    </location>
</feature>
<sequence length="381" mass="42963">MLFKIKKLDWSMVFILGIFMIFSYLLVRSAIAPSLDQFHGYDVRTLIFYVLGFIVILGISLIDYRVLLDYSWYIYGAGCLLLVAVYLFGADINGAKSWFMLPGGLQFQPAELVKFILILTTAYLLGKRGGQPLHFRRDVIPIAGVTLLPFLLVLIQPDLGNAIIYLVVLVGMLWIGSIKYNHVLIGLSALVAGLVLFVTLFNTYNKQIHDFMYEHDKLHWYQRINTFVNPGEASRDDKHQSAYALIAIGSGGLLGDGYMQGDLKNKKFVPYPYSDSIFVVVGEEFGFVGASVLMMVYFLFIYRMIIIAMRCYDKRGAFIIVGIIAMFLFQIFENVGMMIGLMPITGITLPFISYGGTSLLLNMLSIGIVFSISLYQEKYQV</sequence>
<feature type="transmembrane region" description="Helical" evidence="6">
    <location>
        <begin position="162"/>
        <end position="178"/>
    </location>
</feature>
<feature type="transmembrane region" description="Helical" evidence="6">
    <location>
        <begin position="183"/>
        <end position="204"/>
    </location>
</feature>
<feature type="transmembrane region" description="Helical" evidence="6">
    <location>
        <begin position="70"/>
        <end position="89"/>
    </location>
</feature>
<protein>
    <submittedName>
        <fullName evidence="7">Rod shape-determining protein RodA</fullName>
    </submittedName>
</protein>
<feature type="transmembrane region" description="Helical" evidence="6">
    <location>
        <begin position="12"/>
        <end position="31"/>
    </location>
</feature>
<feature type="transmembrane region" description="Helical" evidence="6">
    <location>
        <begin position="138"/>
        <end position="156"/>
    </location>
</feature>
<feature type="transmembrane region" description="Helical" evidence="6">
    <location>
        <begin position="317"/>
        <end position="339"/>
    </location>
</feature>
<evidence type="ECO:0000256" key="5">
    <source>
        <dbReference type="ARBA" id="ARBA00023136"/>
    </source>
</evidence>
<feature type="transmembrane region" description="Helical" evidence="6">
    <location>
        <begin position="43"/>
        <end position="63"/>
    </location>
</feature>
<dbReference type="Pfam" id="PF01098">
    <property type="entry name" value="FTSW_RODA_SPOVE"/>
    <property type="match status" value="1"/>
</dbReference>
<keyword evidence="5 6" id="KW-0472">Membrane</keyword>
<evidence type="ECO:0000256" key="3">
    <source>
        <dbReference type="ARBA" id="ARBA00022960"/>
    </source>
</evidence>
<dbReference type="GO" id="GO:0051301">
    <property type="term" value="P:cell division"/>
    <property type="evidence" value="ECO:0007669"/>
    <property type="project" value="InterPro"/>
</dbReference>
<evidence type="ECO:0000256" key="6">
    <source>
        <dbReference type="SAM" id="Phobius"/>
    </source>
</evidence>
<evidence type="ECO:0000256" key="2">
    <source>
        <dbReference type="ARBA" id="ARBA00022692"/>
    </source>
</evidence>
<comment type="subcellular location">
    <subcellularLocation>
        <location evidence="1">Membrane</location>
        <topology evidence="1">Multi-pass membrane protein</topology>
    </subcellularLocation>
</comment>
<dbReference type="PANTHER" id="PTHR30474">
    <property type="entry name" value="CELL CYCLE PROTEIN"/>
    <property type="match status" value="1"/>
</dbReference>
<dbReference type="GO" id="GO:0032153">
    <property type="term" value="C:cell division site"/>
    <property type="evidence" value="ECO:0007669"/>
    <property type="project" value="TreeGrafter"/>
</dbReference>
<reference evidence="7 8" key="1">
    <citation type="submission" date="2018-12" db="EMBL/GenBank/DDBJ databases">
        <authorList>
            <person name="Sun L."/>
            <person name="Chen Z."/>
        </authorList>
    </citation>
    <scope>NUCLEOTIDE SEQUENCE [LARGE SCALE GENOMIC DNA]</scope>
    <source>
        <strain evidence="7 8">3-5-3</strain>
    </source>
</reference>
<keyword evidence="4 6" id="KW-1133">Transmembrane helix</keyword>
<dbReference type="InterPro" id="IPR001182">
    <property type="entry name" value="FtsW/RodA"/>
</dbReference>
<keyword evidence="3" id="KW-0133">Cell shape</keyword>
<name>A0A433X1D5_9BACL</name>
<dbReference type="GO" id="GO:0008360">
    <property type="term" value="P:regulation of cell shape"/>
    <property type="evidence" value="ECO:0007669"/>
    <property type="project" value="UniProtKB-KW"/>
</dbReference>
<proteinExistence type="predicted"/>
<organism evidence="7 8">
    <name type="scientific">Paenibacillus zeisoli</name>
    <dbReference type="NCBI Taxonomy" id="2496267"/>
    <lineage>
        <taxon>Bacteria</taxon>
        <taxon>Bacillati</taxon>
        <taxon>Bacillota</taxon>
        <taxon>Bacilli</taxon>
        <taxon>Bacillales</taxon>
        <taxon>Paenibacillaceae</taxon>
        <taxon>Paenibacillus</taxon>
    </lineage>
</organism>
<gene>
    <name evidence="7" type="ORF">EJP77_19905</name>
</gene>